<dbReference type="EMBL" id="CP115300">
    <property type="protein sequence ID" value="WBO69496.1"/>
    <property type="molecule type" value="Genomic_DNA"/>
</dbReference>
<dbReference type="Pfam" id="PF00023">
    <property type="entry name" value="Ank"/>
    <property type="match status" value="1"/>
</dbReference>
<accession>A0ABY7PFU7</accession>
<keyword evidence="2" id="KW-1185">Reference proteome</keyword>
<dbReference type="RefSeq" id="WP_270086678.1">
    <property type="nucleotide sequence ID" value="NZ_CP115300.1"/>
</dbReference>
<gene>
    <name evidence="1" type="ORF">O1G22_41575</name>
</gene>
<dbReference type="SUPFAM" id="SSF48403">
    <property type="entry name" value="Ankyrin repeat"/>
    <property type="match status" value="1"/>
</dbReference>
<dbReference type="InterPro" id="IPR002110">
    <property type="entry name" value="Ankyrin_rpt"/>
</dbReference>
<proteinExistence type="predicted"/>
<dbReference type="Proteomes" id="UP001212326">
    <property type="component" value="Chromosome"/>
</dbReference>
<dbReference type="InterPro" id="IPR036770">
    <property type="entry name" value="Ankyrin_rpt-contain_sf"/>
</dbReference>
<name>A0ABY7PFU7_9ACTN</name>
<organism evidence="1 2">
    <name type="scientific">Streptomyces camelliae</name>
    <dbReference type="NCBI Taxonomy" id="3004093"/>
    <lineage>
        <taxon>Bacteria</taxon>
        <taxon>Bacillati</taxon>
        <taxon>Actinomycetota</taxon>
        <taxon>Actinomycetes</taxon>
        <taxon>Kitasatosporales</taxon>
        <taxon>Streptomycetaceae</taxon>
        <taxon>Streptomyces</taxon>
    </lineage>
</organism>
<reference evidence="1 2" key="1">
    <citation type="submission" date="2022-12" db="EMBL/GenBank/DDBJ databases">
        <authorList>
            <person name="Mo P."/>
        </authorList>
    </citation>
    <scope>NUCLEOTIDE SEQUENCE [LARGE SCALE GENOMIC DNA]</scope>
    <source>
        <strain evidence="1 2">HUAS 2-6</strain>
    </source>
</reference>
<dbReference type="Gene3D" id="1.25.40.20">
    <property type="entry name" value="Ankyrin repeat-containing domain"/>
    <property type="match status" value="1"/>
</dbReference>
<evidence type="ECO:0000313" key="1">
    <source>
        <dbReference type="EMBL" id="WBO69496.1"/>
    </source>
</evidence>
<protein>
    <submittedName>
        <fullName evidence="1">Ankyrin repeat domain-containing protein</fullName>
    </submittedName>
</protein>
<evidence type="ECO:0000313" key="2">
    <source>
        <dbReference type="Proteomes" id="UP001212326"/>
    </source>
</evidence>
<sequence length="212" mass="24268">MNWDGITDRERFNDWYLDERDQFADMARDADWNGLFRVLGKNPGWVNLPRPGNRSGFTALHQAAWHGADFSVASRLIAHGAWRTQRTRDGRRAVDVARRRGHTHLVELLEPAVVRQLPAPSDALEHHFHSLLRETTGRCFEEIEHLLPPLSPLTEGPSVKIFFQVIGMMGGFFYHLEHDYVHVNASSRMDYGGGEHYRVTPQGCSKIDNTRV</sequence>